<feature type="transmembrane region" description="Helical" evidence="12">
    <location>
        <begin position="395"/>
        <end position="420"/>
    </location>
</feature>
<name>A0ABS4FPW7_9BACL</name>
<feature type="transmembrane region" description="Helical" evidence="12">
    <location>
        <begin position="368"/>
        <end position="388"/>
    </location>
</feature>
<evidence type="ECO:0000256" key="7">
    <source>
        <dbReference type="ARBA" id="ARBA00022692"/>
    </source>
</evidence>
<dbReference type="PROSITE" id="PS01035">
    <property type="entry name" value="PTS_EIIB_TYPE_1_CYS"/>
    <property type="match status" value="1"/>
</dbReference>
<keyword evidence="5" id="KW-0808">Transferase</keyword>
<dbReference type="InterPro" id="IPR011055">
    <property type="entry name" value="Dup_hybrid_motif"/>
</dbReference>
<feature type="transmembrane region" description="Helical" evidence="12">
    <location>
        <begin position="157"/>
        <end position="178"/>
    </location>
</feature>
<dbReference type="Pfam" id="PF02378">
    <property type="entry name" value="PTS_EIIC"/>
    <property type="match status" value="1"/>
</dbReference>
<proteinExistence type="predicted"/>
<feature type="active site" description="Phosphocysteine intermediate; for EIIB activity" evidence="11">
    <location>
        <position position="30"/>
    </location>
</feature>
<evidence type="ECO:0000256" key="1">
    <source>
        <dbReference type="ARBA" id="ARBA00004651"/>
    </source>
</evidence>
<dbReference type="Gene3D" id="2.70.70.10">
    <property type="entry name" value="Glucose Permease (Domain IIA)"/>
    <property type="match status" value="1"/>
</dbReference>
<evidence type="ECO:0000256" key="4">
    <source>
        <dbReference type="ARBA" id="ARBA00022597"/>
    </source>
</evidence>
<feature type="transmembrane region" description="Helical" evidence="12">
    <location>
        <begin position="111"/>
        <end position="137"/>
    </location>
</feature>
<evidence type="ECO:0000313" key="16">
    <source>
        <dbReference type="EMBL" id="MBP1904629.1"/>
    </source>
</evidence>
<accession>A0ABS4FPW7</accession>
<dbReference type="NCBIfam" id="TIGR00830">
    <property type="entry name" value="PTBA"/>
    <property type="match status" value="1"/>
</dbReference>
<dbReference type="InterPro" id="IPR003352">
    <property type="entry name" value="PTS_EIIC"/>
</dbReference>
<feature type="transmembrane region" description="Helical" evidence="12">
    <location>
        <begin position="255"/>
        <end position="283"/>
    </location>
</feature>
<reference evidence="16 17" key="1">
    <citation type="submission" date="2021-03" db="EMBL/GenBank/DDBJ databases">
        <title>Genomic Encyclopedia of Type Strains, Phase IV (KMG-IV): sequencing the most valuable type-strain genomes for metagenomic binning, comparative biology and taxonomic classification.</title>
        <authorList>
            <person name="Goeker M."/>
        </authorList>
    </citation>
    <scope>NUCLEOTIDE SEQUENCE [LARGE SCALE GENOMIC DNA]</scope>
    <source>
        <strain evidence="16 17">DSM 14349</strain>
    </source>
</reference>
<dbReference type="RefSeq" id="WP_210088301.1">
    <property type="nucleotide sequence ID" value="NZ_JAGGKG010000004.1"/>
</dbReference>
<evidence type="ECO:0000259" key="15">
    <source>
        <dbReference type="PROSITE" id="PS51103"/>
    </source>
</evidence>
<keyword evidence="3" id="KW-1003">Cell membrane</keyword>
<keyword evidence="9 12" id="KW-1133">Transmembrane helix</keyword>
<dbReference type="Gene3D" id="3.30.1360.60">
    <property type="entry name" value="Glucose permease domain IIB"/>
    <property type="match status" value="1"/>
</dbReference>
<evidence type="ECO:0000256" key="10">
    <source>
        <dbReference type="ARBA" id="ARBA00023136"/>
    </source>
</evidence>
<keyword evidence="7 12" id="KW-0812">Transmembrane</keyword>
<gene>
    <name evidence="16" type="ORF">J2Z32_001252</name>
</gene>
<evidence type="ECO:0000256" key="2">
    <source>
        <dbReference type="ARBA" id="ARBA00022448"/>
    </source>
</evidence>
<dbReference type="InterPro" id="IPR013013">
    <property type="entry name" value="PTS_EIIC_1"/>
</dbReference>
<feature type="domain" description="PTS EIIC type-1" evidence="15">
    <location>
        <begin position="114"/>
        <end position="476"/>
    </location>
</feature>
<evidence type="ECO:0000259" key="13">
    <source>
        <dbReference type="PROSITE" id="PS51093"/>
    </source>
</evidence>
<dbReference type="Pfam" id="PF00367">
    <property type="entry name" value="PTS_EIIB"/>
    <property type="match status" value="1"/>
</dbReference>
<dbReference type="InterPro" id="IPR018113">
    <property type="entry name" value="PTrfase_EIIB_Cys"/>
</dbReference>
<evidence type="ECO:0000256" key="5">
    <source>
        <dbReference type="ARBA" id="ARBA00022679"/>
    </source>
</evidence>
<dbReference type="CDD" id="cd00212">
    <property type="entry name" value="PTS_IIB_glc"/>
    <property type="match status" value="1"/>
</dbReference>
<dbReference type="PROSITE" id="PS00371">
    <property type="entry name" value="PTS_EIIA_TYPE_1_HIS"/>
    <property type="match status" value="1"/>
</dbReference>
<dbReference type="Pfam" id="PF00358">
    <property type="entry name" value="PTS_EIIA_1"/>
    <property type="match status" value="1"/>
</dbReference>
<protein>
    <submittedName>
        <fullName evidence="16">PTS system beta-glucosides-specific IIC component</fullName>
    </submittedName>
</protein>
<keyword evidence="2" id="KW-0813">Transport</keyword>
<feature type="transmembrane region" description="Helical" evidence="12">
    <location>
        <begin position="225"/>
        <end position="243"/>
    </location>
</feature>
<organism evidence="16 17">
    <name type="scientific">Paenibacillus turicensis</name>
    <dbReference type="NCBI Taxonomy" id="160487"/>
    <lineage>
        <taxon>Bacteria</taxon>
        <taxon>Bacillati</taxon>
        <taxon>Bacillota</taxon>
        <taxon>Bacilli</taxon>
        <taxon>Bacillales</taxon>
        <taxon>Paenibacillaceae</taxon>
        <taxon>Paenibacillus</taxon>
    </lineage>
</organism>
<keyword evidence="17" id="KW-1185">Reference proteome</keyword>
<comment type="caution">
    <text evidence="16">The sequence shown here is derived from an EMBL/GenBank/DDBJ whole genome shotgun (WGS) entry which is preliminary data.</text>
</comment>
<keyword evidence="10 12" id="KW-0472">Membrane</keyword>
<dbReference type="PANTHER" id="PTHR30175:SF1">
    <property type="entry name" value="PTS SYSTEM ARBUTIN-, CELLOBIOSE-, AND SALICIN-SPECIFIC EIIBC COMPONENT-RELATED"/>
    <property type="match status" value="1"/>
</dbReference>
<keyword evidence="6" id="KW-0598">Phosphotransferase system</keyword>
<dbReference type="SUPFAM" id="SSF55604">
    <property type="entry name" value="Glucose permease domain IIB"/>
    <property type="match status" value="1"/>
</dbReference>
<sequence length="655" mass="69540">MAKQEQIRKTAEQILNAVGGKNNVGHVTHCMTRLRFNLKDESVPNQEEIKKIPGVIGVMDAGGQYQIIIGQTVEQVYNSIVEIGDFKQDSLRTDLGQGQKKKKTIGSIGKGILDGLAGCLTPLIPLLMAASMFKLLVAVLGPSMLNVISEGSDVATLLTFVGDAGFYFFPIIVGYTAARKFGATPVIAMFLGGIMLHPTFVDMALEGKAFTVFGIPAQVQNYGSSILPIIASVWVMSYIEKFFKKYLPTTIKTIFAPALTIFVMLPISLVVLGPAGAWVGAYISKGLLGMSDLGFGFVAVAIIAALWQFLVISGMHLVMISTLILVMSQNGQESLILPAAIASSMAVAGMCLGVALRMKNKEERALSFSYLIAGAIGGVTEPGMYGLAIRFKRPFIGLMIGSFAGGLYAGITKVTAYALIPVANVLCGLSFVGGPTGNLINGIISMVIAFIVAAIASYFLGVKEENPTTQEGEKKDNIIHAGTPVLASDTNVEAMHSMNMNITNNMNDTALYAPLYGKVIPLKEIGDGVFSEGELGQGCGMEPSKGELYSPFDAEVMVIAKTNHAIALKSDHGTEVLIHVGLDTVKLKGQGFQPLVRVGDKVKAGQLLMTFSISEIEAAGYSPTTAIIITNTDISVSDPVVLTGEKSPTDIILNY</sequence>
<feature type="domain" description="PTS EIIB type-1" evidence="14">
    <location>
        <begin position="8"/>
        <end position="90"/>
    </location>
</feature>
<evidence type="ECO:0000256" key="6">
    <source>
        <dbReference type="ARBA" id="ARBA00022683"/>
    </source>
</evidence>
<evidence type="ECO:0000313" key="17">
    <source>
        <dbReference type="Proteomes" id="UP001519272"/>
    </source>
</evidence>
<feature type="transmembrane region" description="Helical" evidence="12">
    <location>
        <begin position="185"/>
        <end position="205"/>
    </location>
</feature>
<evidence type="ECO:0000256" key="3">
    <source>
        <dbReference type="ARBA" id="ARBA00022475"/>
    </source>
</evidence>
<dbReference type="InterPro" id="IPR001127">
    <property type="entry name" value="PTS_EIIA_1_perm"/>
</dbReference>
<feature type="transmembrane region" description="Helical" evidence="12">
    <location>
        <begin position="295"/>
        <end position="328"/>
    </location>
</feature>
<evidence type="ECO:0000256" key="8">
    <source>
        <dbReference type="ARBA" id="ARBA00022777"/>
    </source>
</evidence>
<dbReference type="PROSITE" id="PS51098">
    <property type="entry name" value="PTS_EIIB_TYPE_1"/>
    <property type="match status" value="1"/>
</dbReference>
<evidence type="ECO:0000256" key="11">
    <source>
        <dbReference type="PROSITE-ProRule" id="PRU00421"/>
    </source>
</evidence>
<comment type="subcellular location">
    <subcellularLocation>
        <location evidence="1">Cell membrane</location>
        <topology evidence="1">Multi-pass membrane protein</topology>
    </subcellularLocation>
</comment>
<dbReference type="PANTHER" id="PTHR30175">
    <property type="entry name" value="PHOSPHOTRANSFERASE SYSTEM TRANSPORT PROTEIN"/>
    <property type="match status" value="1"/>
</dbReference>
<evidence type="ECO:0000259" key="14">
    <source>
        <dbReference type="PROSITE" id="PS51098"/>
    </source>
</evidence>
<feature type="transmembrane region" description="Helical" evidence="12">
    <location>
        <begin position="440"/>
        <end position="460"/>
    </location>
</feature>
<evidence type="ECO:0000256" key="9">
    <source>
        <dbReference type="ARBA" id="ARBA00022989"/>
    </source>
</evidence>
<dbReference type="Proteomes" id="UP001519272">
    <property type="component" value="Unassembled WGS sequence"/>
</dbReference>
<dbReference type="InterPro" id="IPR001996">
    <property type="entry name" value="PTS_IIB_1"/>
</dbReference>
<feature type="transmembrane region" description="Helical" evidence="12">
    <location>
        <begin position="335"/>
        <end position="356"/>
    </location>
</feature>
<dbReference type="InterPro" id="IPR050558">
    <property type="entry name" value="PTS_Sugar-Specific_Components"/>
</dbReference>
<keyword evidence="4" id="KW-0762">Sugar transport</keyword>
<evidence type="ECO:0000256" key="12">
    <source>
        <dbReference type="SAM" id="Phobius"/>
    </source>
</evidence>
<dbReference type="EMBL" id="JAGGKG010000004">
    <property type="protein sequence ID" value="MBP1904629.1"/>
    <property type="molecule type" value="Genomic_DNA"/>
</dbReference>
<keyword evidence="8" id="KW-0418">Kinase</keyword>
<dbReference type="PROSITE" id="PS51103">
    <property type="entry name" value="PTS_EIIC_TYPE_1"/>
    <property type="match status" value="1"/>
</dbReference>
<feature type="domain" description="PTS EIIA type-1" evidence="13">
    <location>
        <begin position="527"/>
        <end position="631"/>
    </location>
</feature>
<dbReference type="SUPFAM" id="SSF51261">
    <property type="entry name" value="Duplicated hybrid motif"/>
    <property type="match status" value="1"/>
</dbReference>
<dbReference type="PROSITE" id="PS51093">
    <property type="entry name" value="PTS_EIIA_TYPE_1"/>
    <property type="match status" value="1"/>
</dbReference>
<dbReference type="InterPro" id="IPR036878">
    <property type="entry name" value="Glu_permease_IIB"/>
</dbReference>